<dbReference type="EMBL" id="CP007151">
    <property type="protein sequence ID" value="AHI30260.1"/>
    <property type="molecule type" value="Genomic_DNA"/>
</dbReference>
<dbReference type="KEGG" id="msx:AU14_17415"/>
<dbReference type="RefSeq" id="WP_041342791.1">
    <property type="nucleotide sequence ID" value="NZ_CP007151.1"/>
</dbReference>
<dbReference type="STRING" id="1420916.AU14_17415"/>
<evidence type="ECO:0000313" key="3">
    <source>
        <dbReference type="Proteomes" id="UP000061489"/>
    </source>
</evidence>
<organism evidence="2 3">
    <name type="scientific">Marinobacter similis</name>
    <dbReference type="NCBI Taxonomy" id="1420916"/>
    <lineage>
        <taxon>Bacteria</taxon>
        <taxon>Pseudomonadati</taxon>
        <taxon>Pseudomonadota</taxon>
        <taxon>Gammaproteobacteria</taxon>
        <taxon>Pseudomonadales</taxon>
        <taxon>Marinobacteraceae</taxon>
        <taxon>Marinobacter</taxon>
    </lineage>
</organism>
<dbReference type="Proteomes" id="UP000061489">
    <property type="component" value="Chromosome"/>
</dbReference>
<dbReference type="HOGENOM" id="CLU_2753134_0_0_6"/>
<sequence length="70" mass="7670">MPKPEILYQQTMKQVVARGLGLFLLVVSPIAIVAEFIARYSNGQLDLGEFVTDVSELFDDCINLIVKGAA</sequence>
<evidence type="ECO:0000256" key="1">
    <source>
        <dbReference type="SAM" id="Phobius"/>
    </source>
</evidence>
<protein>
    <submittedName>
        <fullName evidence="2">Uncharacterized protein</fullName>
    </submittedName>
</protein>
<keyword evidence="1" id="KW-0812">Transmembrane</keyword>
<evidence type="ECO:0000313" key="2">
    <source>
        <dbReference type="EMBL" id="AHI30260.1"/>
    </source>
</evidence>
<name>W5YMJ3_9GAMM</name>
<reference evidence="2 3" key="1">
    <citation type="journal article" date="2014" name="Genome Announc.">
        <title>Draft Genome Sequences of Marinobacter similis A3d10T and Marinobacter salarius R9SW1T.</title>
        <authorList>
            <person name="Ivanova E.P."/>
            <person name="Ng H.J."/>
            <person name="Webb H.K."/>
            <person name="Feng G."/>
            <person name="Oshima K."/>
            <person name="Hattori M."/>
            <person name="Ohkuma M."/>
            <person name="Sergeev A.F."/>
            <person name="Mikhailov V.V."/>
            <person name="Crawford R.J."/>
            <person name="Sawabe T."/>
        </authorList>
    </citation>
    <scope>NUCLEOTIDE SEQUENCE [LARGE SCALE GENOMIC DNA]</scope>
    <source>
        <strain evidence="2 3">A3d10</strain>
    </source>
</reference>
<dbReference type="AlphaFoldDB" id="W5YMJ3"/>
<feature type="transmembrane region" description="Helical" evidence="1">
    <location>
        <begin position="20"/>
        <end position="38"/>
    </location>
</feature>
<gene>
    <name evidence="2" type="ORF">AU14_17415</name>
</gene>
<keyword evidence="1" id="KW-1133">Transmembrane helix</keyword>
<proteinExistence type="predicted"/>
<keyword evidence="1" id="KW-0472">Membrane</keyword>
<keyword evidence="3" id="KW-1185">Reference proteome</keyword>
<accession>W5YMJ3</accession>